<gene>
    <name evidence="2" type="ORF">V6255_18035</name>
</gene>
<dbReference type="Pfam" id="PF13586">
    <property type="entry name" value="DDE_Tnp_1_2"/>
    <property type="match status" value="1"/>
</dbReference>
<evidence type="ECO:0000313" key="2">
    <source>
        <dbReference type="EMBL" id="MEL0661019.1"/>
    </source>
</evidence>
<dbReference type="PANTHER" id="PTHR30007:SF1">
    <property type="entry name" value="BLR1914 PROTEIN"/>
    <property type="match status" value="1"/>
</dbReference>
<evidence type="ECO:0000313" key="3">
    <source>
        <dbReference type="Proteomes" id="UP001366060"/>
    </source>
</evidence>
<protein>
    <submittedName>
        <fullName evidence="2">Transposase</fullName>
    </submittedName>
</protein>
<dbReference type="PANTHER" id="PTHR30007">
    <property type="entry name" value="PHP DOMAIN PROTEIN"/>
    <property type="match status" value="1"/>
</dbReference>
<accession>A0ABU9HGI4</accession>
<keyword evidence="3" id="KW-1185">Reference proteome</keyword>
<dbReference type="EMBL" id="JBAKBA010000121">
    <property type="protein sequence ID" value="MEL0661019.1"/>
    <property type="molecule type" value="Genomic_DNA"/>
</dbReference>
<proteinExistence type="predicted"/>
<name>A0ABU9HGI4_9GAMM</name>
<evidence type="ECO:0000259" key="1">
    <source>
        <dbReference type="Pfam" id="PF13586"/>
    </source>
</evidence>
<comment type="caution">
    <text evidence="2">The sequence shown here is derived from an EMBL/GenBank/DDBJ whole genome shotgun (WGS) entry which is preliminary data.</text>
</comment>
<feature type="non-terminal residue" evidence="2">
    <location>
        <position position="1"/>
    </location>
</feature>
<feature type="domain" description="Transposase DDE" evidence="1">
    <location>
        <begin position="13"/>
        <end position="96"/>
    </location>
</feature>
<organism evidence="2 3">
    <name type="scientific">Psychromonas arctica</name>
    <dbReference type="NCBI Taxonomy" id="168275"/>
    <lineage>
        <taxon>Bacteria</taxon>
        <taxon>Pseudomonadati</taxon>
        <taxon>Pseudomonadota</taxon>
        <taxon>Gammaproteobacteria</taxon>
        <taxon>Alteromonadales</taxon>
        <taxon>Psychromonadaceae</taxon>
        <taxon>Psychromonas</taxon>
    </lineage>
</organism>
<dbReference type="InterPro" id="IPR025668">
    <property type="entry name" value="Tnp_DDE_dom"/>
</dbReference>
<sequence>ELINQSPKSSYIVADKGYDSEKLRDHIHEKGAISVIPRRKNNKIGNNDIDWCLYKYRHLVENVFGRIKNFRAIATRYDKLEQNYASMVALAFTIMWPPIHAE</sequence>
<dbReference type="RefSeq" id="WP_341629379.1">
    <property type="nucleotide sequence ID" value="NZ_JBAKBA010000121.1"/>
</dbReference>
<dbReference type="Proteomes" id="UP001366060">
    <property type="component" value="Unassembled WGS sequence"/>
</dbReference>
<reference evidence="2 3" key="1">
    <citation type="submission" date="2024-02" db="EMBL/GenBank/DDBJ databases">
        <title>Bacteria isolated from the canopy kelp, Nereocystis luetkeana.</title>
        <authorList>
            <person name="Pfister C.A."/>
            <person name="Younker I.T."/>
            <person name="Light S.H."/>
        </authorList>
    </citation>
    <scope>NUCLEOTIDE SEQUENCE [LARGE SCALE GENOMIC DNA]</scope>
    <source>
        <strain evidence="2 3">TI.2.07</strain>
    </source>
</reference>